<proteinExistence type="predicted"/>
<organism evidence="1">
    <name type="scientific">Arundo donax</name>
    <name type="common">Giant reed</name>
    <name type="synonym">Donax arundinaceus</name>
    <dbReference type="NCBI Taxonomy" id="35708"/>
    <lineage>
        <taxon>Eukaryota</taxon>
        <taxon>Viridiplantae</taxon>
        <taxon>Streptophyta</taxon>
        <taxon>Embryophyta</taxon>
        <taxon>Tracheophyta</taxon>
        <taxon>Spermatophyta</taxon>
        <taxon>Magnoliopsida</taxon>
        <taxon>Liliopsida</taxon>
        <taxon>Poales</taxon>
        <taxon>Poaceae</taxon>
        <taxon>PACMAD clade</taxon>
        <taxon>Arundinoideae</taxon>
        <taxon>Arundineae</taxon>
        <taxon>Arundo</taxon>
    </lineage>
</organism>
<evidence type="ECO:0000313" key="1">
    <source>
        <dbReference type="EMBL" id="JAE30500.1"/>
    </source>
</evidence>
<protein>
    <submittedName>
        <fullName evidence="1">Uncharacterized protein</fullName>
    </submittedName>
</protein>
<sequence length="29" mass="3402">MILEFPSSISCSRRKSALDHWHHSEFVSN</sequence>
<accession>A0A0A9GZS9</accession>
<name>A0A0A9GZS9_ARUDO</name>
<dbReference type="AlphaFoldDB" id="A0A0A9GZS9"/>
<reference evidence="1" key="2">
    <citation type="journal article" date="2015" name="Data Brief">
        <title>Shoot transcriptome of the giant reed, Arundo donax.</title>
        <authorList>
            <person name="Barrero R.A."/>
            <person name="Guerrero F.D."/>
            <person name="Moolhuijzen P."/>
            <person name="Goolsby J.A."/>
            <person name="Tidwell J."/>
            <person name="Bellgard S.E."/>
            <person name="Bellgard M.I."/>
        </authorList>
    </citation>
    <scope>NUCLEOTIDE SEQUENCE</scope>
    <source>
        <tissue evidence="1">Shoot tissue taken approximately 20 cm above the soil surface</tissue>
    </source>
</reference>
<reference evidence="1" key="1">
    <citation type="submission" date="2014-09" db="EMBL/GenBank/DDBJ databases">
        <authorList>
            <person name="Magalhaes I.L.F."/>
            <person name="Oliveira U."/>
            <person name="Santos F.R."/>
            <person name="Vidigal T.H.D.A."/>
            <person name="Brescovit A.D."/>
            <person name="Santos A.J."/>
        </authorList>
    </citation>
    <scope>NUCLEOTIDE SEQUENCE</scope>
    <source>
        <tissue evidence="1">Shoot tissue taken approximately 20 cm above the soil surface</tissue>
    </source>
</reference>
<dbReference type="EMBL" id="GBRH01167396">
    <property type="protein sequence ID" value="JAE30500.1"/>
    <property type="molecule type" value="Transcribed_RNA"/>
</dbReference>